<dbReference type="InterPro" id="IPR025944">
    <property type="entry name" value="Sigma_54_int_dom_CS"/>
</dbReference>
<dbReference type="Gene3D" id="1.10.8.60">
    <property type="match status" value="1"/>
</dbReference>
<evidence type="ECO:0000256" key="2">
    <source>
        <dbReference type="ARBA" id="ARBA00022840"/>
    </source>
</evidence>
<dbReference type="EMBL" id="CBXV010000004">
    <property type="protein sequence ID" value="CDM65229.1"/>
    <property type="molecule type" value="Genomic_DNA"/>
</dbReference>
<evidence type="ECO:0000313" key="7">
    <source>
        <dbReference type="EMBL" id="CDM65229.1"/>
    </source>
</evidence>
<dbReference type="GO" id="GO:0006355">
    <property type="term" value="P:regulation of DNA-templated transcription"/>
    <property type="evidence" value="ECO:0007669"/>
    <property type="project" value="InterPro"/>
</dbReference>
<keyword evidence="2" id="KW-0067">ATP-binding</keyword>
<dbReference type="Proteomes" id="UP000031518">
    <property type="component" value="Unassembled WGS sequence"/>
</dbReference>
<feature type="domain" description="Sigma-54 factor interaction" evidence="6">
    <location>
        <begin position="21"/>
        <end position="250"/>
    </location>
</feature>
<dbReference type="InterPro" id="IPR002197">
    <property type="entry name" value="HTH_Fis"/>
</dbReference>
<dbReference type="Gene3D" id="3.40.50.300">
    <property type="entry name" value="P-loop containing nucleotide triphosphate hydrolases"/>
    <property type="match status" value="1"/>
</dbReference>
<dbReference type="InterPro" id="IPR003593">
    <property type="entry name" value="AAA+_ATPase"/>
</dbReference>
<dbReference type="CDD" id="cd00009">
    <property type="entry name" value="AAA"/>
    <property type="match status" value="1"/>
</dbReference>
<gene>
    <name evidence="7" type="ORF">PYK22_01227</name>
</gene>
<keyword evidence="1" id="KW-0547">Nucleotide-binding</keyword>
<dbReference type="Pfam" id="PF25601">
    <property type="entry name" value="AAA_lid_14"/>
    <property type="match status" value="1"/>
</dbReference>
<dbReference type="AlphaFoldDB" id="A0A0B6WY54"/>
<keyword evidence="3" id="KW-0805">Transcription regulation</keyword>
<keyword evidence="4 7" id="KW-0238">DNA-binding</keyword>
<evidence type="ECO:0000313" key="8">
    <source>
        <dbReference type="Proteomes" id="UP000031518"/>
    </source>
</evidence>
<keyword evidence="5" id="KW-0804">Transcription</keyword>
<dbReference type="FunFam" id="3.40.50.300:FF:000006">
    <property type="entry name" value="DNA-binding transcriptional regulator NtrC"/>
    <property type="match status" value="1"/>
</dbReference>
<dbReference type="SMART" id="SM00382">
    <property type="entry name" value="AAA"/>
    <property type="match status" value="1"/>
</dbReference>
<dbReference type="GO" id="GO:0005524">
    <property type="term" value="F:ATP binding"/>
    <property type="evidence" value="ECO:0007669"/>
    <property type="project" value="UniProtKB-KW"/>
</dbReference>
<dbReference type="PROSITE" id="PS50045">
    <property type="entry name" value="SIGMA54_INTERACT_4"/>
    <property type="match status" value="1"/>
</dbReference>
<dbReference type="RefSeq" id="WP_060635391.1">
    <property type="nucleotide sequence ID" value="NZ_CBXV010000004.1"/>
</dbReference>
<name>A0A0B6WY54_9BACT</name>
<dbReference type="Pfam" id="PF00158">
    <property type="entry name" value="Sigma54_activat"/>
    <property type="match status" value="1"/>
</dbReference>
<dbReference type="PANTHER" id="PTHR32071">
    <property type="entry name" value="TRANSCRIPTIONAL REGULATORY PROTEIN"/>
    <property type="match status" value="1"/>
</dbReference>
<dbReference type="STRING" id="454194.PYK22_01227"/>
<protein>
    <submittedName>
        <fullName evidence="7">Response regulator with CheY-like receiver, AAA-type ATPase, and DNA-binding domains</fullName>
    </submittedName>
</protein>
<reference evidence="7 8" key="2">
    <citation type="submission" date="2015-01" db="EMBL/GenBank/DDBJ databases">
        <title>Complete genome sequence of Pyrinomonas methylaliphatogenes type strain K22T.</title>
        <authorList>
            <person name="Lee K.C.Y."/>
            <person name="Power J.F."/>
            <person name="Dunfield P.F."/>
            <person name="Morgan X.C."/>
            <person name="Huttenhower C."/>
            <person name="Stott M.B."/>
        </authorList>
    </citation>
    <scope>NUCLEOTIDE SEQUENCE [LARGE SCALE GENOMIC DNA]</scope>
    <source>
        <strain evidence="7 8">K22</strain>
    </source>
</reference>
<dbReference type="InterPro" id="IPR025943">
    <property type="entry name" value="Sigma_54_int_dom_ATP-bd_2"/>
</dbReference>
<evidence type="ECO:0000256" key="3">
    <source>
        <dbReference type="ARBA" id="ARBA00023015"/>
    </source>
</evidence>
<dbReference type="PROSITE" id="PS00688">
    <property type="entry name" value="SIGMA54_INTERACT_3"/>
    <property type="match status" value="1"/>
</dbReference>
<dbReference type="InterPro" id="IPR009057">
    <property type="entry name" value="Homeodomain-like_sf"/>
</dbReference>
<dbReference type="InterPro" id="IPR002078">
    <property type="entry name" value="Sigma_54_int"/>
</dbReference>
<evidence type="ECO:0000256" key="5">
    <source>
        <dbReference type="ARBA" id="ARBA00023163"/>
    </source>
</evidence>
<evidence type="ECO:0000256" key="1">
    <source>
        <dbReference type="ARBA" id="ARBA00022741"/>
    </source>
</evidence>
<dbReference type="InterPro" id="IPR058031">
    <property type="entry name" value="AAA_lid_NorR"/>
</dbReference>
<dbReference type="InterPro" id="IPR027417">
    <property type="entry name" value="P-loop_NTPase"/>
</dbReference>
<dbReference type="Gene3D" id="1.10.10.60">
    <property type="entry name" value="Homeodomain-like"/>
    <property type="match status" value="1"/>
</dbReference>
<proteinExistence type="predicted"/>
<sequence length="349" mass="39049">MSSYPNSIHAVSLAKTPIPQIIGRSPAIKDLCALIERIAATDSSVLITGATGTGKELVARAIHARSARSHAPFVDINCSAIPDTLFEAELFGHERGTFTGAHETRRGLFEKAAGGTIFFDEVDMLNLHTQAKLLRVLQEKQLRRVGGRTNIVVDVRIIAATNRDLQAAVAKGLFRADLFFRLRVVPLRVPELCERVEDIPLLVEYFLQRHAESRSEAPRRFSPEALRALMRYSWPGNVRELENAIEYALAIGEKMELSVDDLPTHVLTSARRASDEVDGTEMDELLLGSLPLSEVERRYILFVLKRQQGNQIKAAAVLGIDRRTLYRKLKRYGPLSDLDEWRNDESGVK</sequence>
<evidence type="ECO:0000259" key="6">
    <source>
        <dbReference type="PROSITE" id="PS50045"/>
    </source>
</evidence>
<organism evidence="7 8">
    <name type="scientific">Pyrinomonas methylaliphatogenes</name>
    <dbReference type="NCBI Taxonomy" id="454194"/>
    <lineage>
        <taxon>Bacteria</taxon>
        <taxon>Pseudomonadati</taxon>
        <taxon>Acidobacteriota</taxon>
        <taxon>Blastocatellia</taxon>
        <taxon>Blastocatellales</taxon>
        <taxon>Pyrinomonadaceae</taxon>
        <taxon>Pyrinomonas</taxon>
    </lineage>
</organism>
<dbReference type="GO" id="GO:0043565">
    <property type="term" value="F:sequence-specific DNA binding"/>
    <property type="evidence" value="ECO:0007669"/>
    <property type="project" value="InterPro"/>
</dbReference>
<evidence type="ECO:0000256" key="4">
    <source>
        <dbReference type="ARBA" id="ARBA00023125"/>
    </source>
</evidence>
<keyword evidence="8" id="KW-1185">Reference proteome</keyword>
<dbReference type="OrthoDB" id="9771372at2"/>
<dbReference type="SUPFAM" id="SSF46689">
    <property type="entry name" value="Homeodomain-like"/>
    <property type="match status" value="1"/>
</dbReference>
<accession>A0A0B6WY54</accession>
<reference evidence="7 8" key="1">
    <citation type="submission" date="2013-12" db="EMBL/GenBank/DDBJ databases">
        <authorList>
            <person name="Stott M."/>
        </authorList>
    </citation>
    <scope>NUCLEOTIDE SEQUENCE [LARGE SCALE GENOMIC DNA]</scope>
    <source>
        <strain evidence="7 8">K22</strain>
    </source>
</reference>
<dbReference type="SUPFAM" id="SSF52540">
    <property type="entry name" value="P-loop containing nucleoside triphosphate hydrolases"/>
    <property type="match status" value="1"/>
</dbReference>
<dbReference type="PROSITE" id="PS00676">
    <property type="entry name" value="SIGMA54_INTERACT_2"/>
    <property type="match status" value="1"/>
</dbReference>
<dbReference type="Pfam" id="PF02954">
    <property type="entry name" value="HTH_8"/>
    <property type="match status" value="1"/>
</dbReference>
<dbReference type="PRINTS" id="PR01590">
    <property type="entry name" value="HTHFIS"/>
</dbReference>